<dbReference type="CDD" id="cd00093">
    <property type="entry name" value="HTH_XRE"/>
    <property type="match status" value="1"/>
</dbReference>
<dbReference type="Pfam" id="PF19054">
    <property type="entry name" value="DUF5753"/>
    <property type="match status" value="1"/>
</dbReference>
<reference evidence="2 3" key="1">
    <citation type="submission" date="2020-04" db="EMBL/GenBank/DDBJ databases">
        <title>MicrobeNet Type strains.</title>
        <authorList>
            <person name="Nicholson A.C."/>
        </authorList>
    </citation>
    <scope>NUCLEOTIDE SEQUENCE [LARGE SCALE GENOMIC DNA]</scope>
    <source>
        <strain evidence="2 3">ATCC BAA-277</strain>
    </source>
</reference>
<dbReference type="AlphaFoldDB" id="A0A846Z6C3"/>
<keyword evidence="3" id="KW-1185">Reference proteome</keyword>
<dbReference type="PROSITE" id="PS50943">
    <property type="entry name" value="HTH_CROC1"/>
    <property type="match status" value="1"/>
</dbReference>
<accession>A0A846Z6C3</accession>
<dbReference type="Gene3D" id="1.10.260.40">
    <property type="entry name" value="lambda repressor-like DNA-binding domains"/>
    <property type="match status" value="1"/>
</dbReference>
<name>A0A846Z6C3_9ACTN</name>
<gene>
    <name evidence="2" type="ORF">HGB48_20845</name>
</gene>
<dbReference type="SMART" id="SM00530">
    <property type="entry name" value="HTH_XRE"/>
    <property type="match status" value="1"/>
</dbReference>
<dbReference type="InterPro" id="IPR001387">
    <property type="entry name" value="Cro/C1-type_HTH"/>
</dbReference>
<dbReference type="Pfam" id="PF13560">
    <property type="entry name" value="HTH_31"/>
    <property type="match status" value="1"/>
</dbReference>
<dbReference type="SUPFAM" id="SSF47413">
    <property type="entry name" value="lambda repressor-like DNA-binding domains"/>
    <property type="match status" value="1"/>
</dbReference>
<dbReference type="EMBL" id="JAAXPI010000031">
    <property type="protein sequence ID" value="NKZ06175.1"/>
    <property type="molecule type" value="Genomic_DNA"/>
</dbReference>
<proteinExistence type="predicted"/>
<organism evidence="2 3">
    <name type="scientific">Actinomadura latina</name>
    <dbReference type="NCBI Taxonomy" id="163603"/>
    <lineage>
        <taxon>Bacteria</taxon>
        <taxon>Bacillati</taxon>
        <taxon>Actinomycetota</taxon>
        <taxon>Actinomycetes</taxon>
        <taxon>Streptosporangiales</taxon>
        <taxon>Thermomonosporaceae</taxon>
        <taxon>Actinomadura</taxon>
    </lineage>
</organism>
<evidence type="ECO:0000313" key="3">
    <source>
        <dbReference type="Proteomes" id="UP000579250"/>
    </source>
</evidence>
<dbReference type="RefSeq" id="WP_067631301.1">
    <property type="nucleotide sequence ID" value="NZ_JAAXPI010000031.1"/>
</dbReference>
<evidence type="ECO:0000259" key="1">
    <source>
        <dbReference type="PROSITE" id="PS50943"/>
    </source>
</evidence>
<dbReference type="Proteomes" id="UP000579250">
    <property type="component" value="Unassembled WGS sequence"/>
</dbReference>
<comment type="caution">
    <text evidence="2">The sequence shown here is derived from an EMBL/GenBank/DDBJ whole genome shotgun (WGS) entry which is preliminary data.</text>
</comment>
<dbReference type="GO" id="GO:0003677">
    <property type="term" value="F:DNA binding"/>
    <property type="evidence" value="ECO:0007669"/>
    <property type="project" value="InterPro"/>
</dbReference>
<dbReference type="InterPro" id="IPR043917">
    <property type="entry name" value="DUF5753"/>
</dbReference>
<protein>
    <submittedName>
        <fullName evidence="2">Helix-turn-helix domain-containing protein</fullName>
    </submittedName>
</protein>
<sequence length="286" mass="32533">MPSIQASGYSPTIKKRALSRKLVELREQCGMTTSEVCKRLRWSPSKLNYIEKAKWVDPNSDSVADLCELYGVGPSDTEALIKLTREARQRGWWRKYNDVFTNEYPGFEAGASEISTYQTTFIPGLLQTPEYIELAAPSVGINDADEIRRHVDARMERQRILSRRTAPCRLHAVIDESTFLRIHDTAVRAAQIRHVLTMIDRENVDVQVLALSDGLYPGAGEVFMYLKFPDPSDRDIVYLETCFDDRLLEEEDELNRYMVRFDRLCGAALDAAATREYLTGLIEGPG</sequence>
<feature type="domain" description="HTH cro/C1-type" evidence="1">
    <location>
        <begin position="22"/>
        <end position="80"/>
    </location>
</feature>
<evidence type="ECO:0000313" key="2">
    <source>
        <dbReference type="EMBL" id="NKZ06175.1"/>
    </source>
</evidence>
<dbReference type="InterPro" id="IPR010982">
    <property type="entry name" value="Lambda_DNA-bd_dom_sf"/>
</dbReference>